<evidence type="ECO:0000256" key="1">
    <source>
        <dbReference type="ARBA" id="ARBA00023015"/>
    </source>
</evidence>
<dbReference type="GO" id="GO:0003700">
    <property type="term" value="F:DNA-binding transcription factor activity"/>
    <property type="evidence" value="ECO:0007669"/>
    <property type="project" value="InterPro"/>
</dbReference>
<evidence type="ECO:0000313" key="5">
    <source>
        <dbReference type="EMBL" id="OMF58909.1"/>
    </source>
</evidence>
<dbReference type="InterPro" id="IPR020449">
    <property type="entry name" value="Tscrpt_reg_AraC-type_HTH"/>
</dbReference>
<dbReference type="GO" id="GO:0043565">
    <property type="term" value="F:sequence-specific DNA binding"/>
    <property type="evidence" value="ECO:0007669"/>
    <property type="project" value="InterPro"/>
</dbReference>
<reference evidence="5 6" key="1">
    <citation type="submission" date="2016-11" db="EMBL/GenBank/DDBJ databases">
        <title>Paenibacillus species isolates.</title>
        <authorList>
            <person name="Beno S.M."/>
        </authorList>
    </citation>
    <scope>NUCLEOTIDE SEQUENCE [LARGE SCALE GENOMIC DNA]</scope>
    <source>
        <strain evidence="5 6">FSL R5-0378</strain>
    </source>
</reference>
<dbReference type="Pfam" id="PF12833">
    <property type="entry name" value="HTH_18"/>
    <property type="match status" value="1"/>
</dbReference>
<dbReference type="InterPro" id="IPR003313">
    <property type="entry name" value="AraC-bd"/>
</dbReference>
<dbReference type="InterPro" id="IPR018060">
    <property type="entry name" value="HTH_AraC"/>
</dbReference>
<dbReference type="SUPFAM" id="SSF46689">
    <property type="entry name" value="Homeodomain-like"/>
    <property type="match status" value="2"/>
</dbReference>
<dbReference type="PANTHER" id="PTHR43280">
    <property type="entry name" value="ARAC-FAMILY TRANSCRIPTIONAL REGULATOR"/>
    <property type="match status" value="1"/>
</dbReference>
<dbReference type="PANTHER" id="PTHR43280:SF34">
    <property type="entry name" value="ARAC-FAMILY TRANSCRIPTIONAL REGULATOR"/>
    <property type="match status" value="1"/>
</dbReference>
<keyword evidence="1" id="KW-0805">Transcription regulation</keyword>
<comment type="caution">
    <text evidence="5">The sequence shown here is derived from an EMBL/GenBank/DDBJ whole genome shotgun (WGS) entry which is preliminary data.</text>
</comment>
<accession>A0A1R1F472</accession>
<dbReference type="PRINTS" id="PR00032">
    <property type="entry name" value="HTHARAC"/>
</dbReference>
<dbReference type="InterPro" id="IPR011051">
    <property type="entry name" value="RmlC_Cupin_sf"/>
</dbReference>
<evidence type="ECO:0000259" key="4">
    <source>
        <dbReference type="PROSITE" id="PS01124"/>
    </source>
</evidence>
<dbReference type="STRING" id="297318.BK138_10650"/>
<proteinExistence type="predicted"/>
<organism evidence="5 6">
    <name type="scientific">Paenibacillus rhizosphaerae</name>
    <dbReference type="NCBI Taxonomy" id="297318"/>
    <lineage>
        <taxon>Bacteria</taxon>
        <taxon>Bacillati</taxon>
        <taxon>Bacillota</taxon>
        <taxon>Bacilli</taxon>
        <taxon>Bacillales</taxon>
        <taxon>Paenibacillaceae</taxon>
        <taxon>Paenibacillus</taxon>
    </lineage>
</organism>
<evidence type="ECO:0000256" key="2">
    <source>
        <dbReference type="ARBA" id="ARBA00023125"/>
    </source>
</evidence>
<gene>
    <name evidence="5" type="ORF">BK138_10650</name>
</gene>
<dbReference type="Proteomes" id="UP000187172">
    <property type="component" value="Unassembled WGS sequence"/>
</dbReference>
<dbReference type="AlphaFoldDB" id="A0A1R1F472"/>
<dbReference type="RefSeq" id="WP_076169157.1">
    <property type="nucleotide sequence ID" value="NZ_MRTP01000001.1"/>
</dbReference>
<dbReference type="Gene3D" id="1.10.10.60">
    <property type="entry name" value="Homeodomain-like"/>
    <property type="match status" value="2"/>
</dbReference>
<keyword evidence="6" id="KW-1185">Reference proteome</keyword>
<dbReference type="SUPFAM" id="SSF51182">
    <property type="entry name" value="RmlC-like cupins"/>
    <property type="match status" value="1"/>
</dbReference>
<dbReference type="InterPro" id="IPR018062">
    <property type="entry name" value="HTH_AraC-typ_CS"/>
</dbReference>
<dbReference type="Gene3D" id="2.60.120.10">
    <property type="entry name" value="Jelly Rolls"/>
    <property type="match status" value="1"/>
</dbReference>
<dbReference type="InterPro" id="IPR014710">
    <property type="entry name" value="RmlC-like_jellyroll"/>
</dbReference>
<keyword evidence="3" id="KW-0804">Transcription</keyword>
<dbReference type="SMART" id="SM00342">
    <property type="entry name" value="HTH_ARAC"/>
    <property type="match status" value="1"/>
</dbReference>
<dbReference type="PROSITE" id="PS01124">
    <property type="entry name" value="HTH_ARAC_FAMILY_2"/>
    <property type="match status" value="1"/>
</dbReference>
<dbReference type="InterPro" id="IPR009057">
    <property type="entry name" value="Homeodomain-like_sf"/>
</dbReference>
<dbReference type="EMBL" id="MRTP01000001">
    <property type="protein sequence ID" value="OMF58909.1"/>
    <property type="molecule type" value="Genomic_DNA"/>
</dbReference>
<dbReference type="PROSITE" id="PS00041">
    <property type="entry name" value="HTH_ARAC_FAMILY_1"/>
    <property type="match status" value="1"/>
</dbReference>
<dbReference type="Pfam" id="PF02311">
    <property type="entry name" value="AraC_binding"/>
    <property type="match status" value="1"/>
</dbReference>
<keyword evidence="2" id="KW-0238">DNA-binding</keyword>
<sequence>MKIKYQHRDPQFHLFISTNNTYPLHLHKNVEIAMVLSGDIRVHIDQQEYVLSEGDMAIIFPNQPHGYQTIDHSQILLIFFDASFPGDYTGDLLHYVPDHPVVHKHPVVSGTLTSLYKLYREPGDSRLLKAYISVLLGHVLPLLSLKRVDYTKDMDLFQKILAYIDLHFLEAINLDTLSKELGISKFLISRIFSEQFHVSFRDYINGQRAAYAHMLLLSTADPVTEIAFDSGFNSLRSFYRVFKKEYGMTPNEFRRSLLEGMPKNESAR</sequence>
<evidence type="ECO:0000256" key="3">
    <source>
        <dbReference type="ARBA" id="ARBA00023163"/>
    </source>
</evidence>
<evidence type="ECO:0000313" key="6">
    <source>
        <dbReference type="Proteomes" id="UP000187172"/>
    </source>
</evidence>
<feature type="domain" description="HTH araC/xylS-type" evidence="4">
    <location>
        <begin position="158"/>
        <end position="256"/>
    </location>
</feature>
<name>A0A1R1F472_9BACL</name>
<protein>
    <recommendedName>
        <fullName evidence="4">HTH araC/xylS-type domain-containing protein</fullName>
    </recommendedName>
</protein>